<sequence>MTITATLYGGFLQSLANKQINLNSDSFKVMLLTSSYTPSDAHRYQSDLTNEVTGTGYTAGGATLSGVTVSYASDTLTFSASNVSWANSTITAAYAAIVDTTPGAAASNPLIGYVNFGGNVSDTNGTFQITWNASGIFTLAHS</sequence>
<comment type="caution">
    <text evidence="1">The sequence shown here is derived from an EMBL/GenBank/DDBJ whole genome shotgun (WGS) entry which is preliminary data.</text>
</comment>
<proteinExistence type="predicted"/>
<reference evidence="1 2" key="1">
    <citation type="journal article" date="2017" name="Int. J. Syst. Evol. Microbiol.">
        <title>Mycobacterium talmoniae sp. nov., a slowly growing mycobacterium isolated from human respiratory samples.</title>
        <authorList>
            <person name="Davidson R.M."/>
            <person name="DeGroote M.A."/>
            <person name="Marola J.L."/>
            <person name="Buss S."/>
            <person name="Jones V."/>
            <person name="McNeil M.R."/>
            <person name="Freifeld A.G."/>
            <person name="Elaine Epperson L."/>
            <person name="Hasan N.A."/>
            <person name="Jackson M."/>
            <person name="Iwen P.C."/>
            <person name="Salfinger M."/>
            <person name="Strong M."/>
        </authorList>
    </citation>
    <scope>NUCLEOTIDE SEQUENCE [LARGE SCALE GENOMIC DNA]</scope>
    <source>
        <strain evidence="1 2">ATCC BAA-2683</strain>
    </source>
</reference>
<evidence type="ECO:0000313" key="2">
    <source>
        <dbReference type="Proteomes" id="UP000238296"/>
    </source>
</evidence>
<name>A0A2S8BEU9_9MYCO</name>
<dbReference type="AlphaFoldDB" id="A0A2S8BEU9"/>
<dbReference type="EMBL" id="PPEA01000660">
    <property type="protein sequence ID" value="PQM45207.1"/>
    <property type="molecule type" value="Genomic_DNA"/>
</dbReference>
<organism evidence="1 2">
    <name type="scientific">Mycobacterium talmoniae</name>
    <dbReference type="NCBI Taxonomy" id="1858794"/>
    <lineage>
        <taxon>Bacteria</taxon>
        <taxon>Bacillati</taxon>
        <taxon>Actinomycetota</taxon>
        <taxon>Actinomycetes</taxon>
        <taxon>Mycobacteriales</taxon>
        <taxon>Mycobacteriaceae</taxon>
        <taxon>Mycobacterium</taxon>
    </lineage>
</organism>
<gene>
    <name evidence="1" type="ORF">C1Y40_04633</name>
</gene>
<evidence type="ECO:0000313" key="1">
    <source>
        <dbReference type="EMBL" id="PQM45207.1"/>
    </source>
</evidence>
<accession>A0A2S8BEU9</accession>
<protein>
    <submittedName>
        <fullName evidence="1">Uncharacterized protein</fullName>
    </submittedName>
</protein>
<dbReference type="Proteomes" id="UP000238296">
    <property type="component" value="Unassembled WGS sequence"/>
</dbReference>